<accession>A0A976P067</accession>
<keyword evidence="1" id="KW-1133">Transmembrane helix</keyword>
<dbReference type="OrthoDB" id="103991at2759"/>
<evidence type="ECO:0000256" key="1">
    <source>
        <dbReference type="SAM" id="Phobius"/>
    </source>
</evidence>
<comment type="caution">
    <text evidence="2">The sequence shown here is derived from an EMBL/GenBank/DDBJ whole genome shotgun (WGS) entry which is preliminary data.</text>
</comment>
<dbReference type="KEGG" id="blac:94346397"/>
<evidence type="ECO:0000313" key="2">
    <source>
        <dbReference type="EMBL" id="TDH73962.1"/>
    </source>
</evidence>
<protein>
    <submittedName>
        <fullName evidence="2">Uncharacterized protein</fullName>
    </submittedName>
</protein>
<name>A0A976P067_BRELC</name>
<keyword evidence="1" id="KW-0472">Membrane</keyword>
<evidence type="ECO:0000313" key="3">
    <source>
        <dbReference type="Proteomes" id="UP000294530"/>
    </source>
</evidence>
<reference evidence="2 3" key="1">
    <citation type="journal article" date="2021" name="Genome Biol.">
        <title>AFLAP: assembly-free linkage analysis pipeline using k-mers from genome sequencing data.</title>
        <authorList>
            <person name="Fletcher K."/>
            <person name="Zhang L."/>
            <person name="Gil J."/>
            <person name="Han R."/>
            <person name="Cavanaugh K."/>
            <person name="Michelmore R."/>
        </authorList>
    </citation>
    <scope>NUCLEOTIDE SEQUENCE [LARGE SCALE GENOMIC DNA]</scope>
    <source>
        <strain evidence="2 3">SF5</strain>
    </source>
</reference>
<keyword evidence="3" id="KW-1185">Reference proteome</keyword>
<dbReference type="AlphaFoldDB" id="A0A976P067"/>
<dbReference type="Proteomes" id="UP000294530">
    <property type="component" value="Unassembled WGS sequence"/>
</dbReference>
<organism evidence="2 3">
    <name type="scientific">Bremia lactucae</name>
    <name type="common">Lettuce downy mildew</name>
    <dbReference type="NCBI Taxonomy" id="4779"/>
    <lineage>
        <taxon>Eukaryota</taxon>
        <taxon>Sar</taxon>
        <taxon>Stramenopiles</taxon>
        <taxon>Oomycota</taxon>
        <taxon>Peronosporomycetes</taxon>
        <taxon>Peronosporales</taxon>
        <taxon>Peronosporaceae</taxon>
        <taxon>Bremia</taxon>
    </lineage>
</organism>
<gene>
    <name evidence="2" type="ORF">CCR75_002629</name>
</gene>
<sequence>MHEGVEHLKRTGPLSTVSLDSSYDEDGNRAKMHQRHDYTCWIPFVLLAGFILVAVFLVLALDHDANLHQGANNEDDPISMTKLSSLTSNKHLTAPQRKLSEWFNLASNASQLVVEGSNSNASFTGVLYPRVESNSLLPFDALLAIQMGEVLPNWQYIALQNDRGYKWVVTPMGDGNSIITNGCLNSNQISPFDGLDSVFFTASWASPFDKYSVTIVFNKIKYTISQVNDDSDDLMAEDTCWLIESEDEDIGLSVCIRDLLLKSDLGELFRAARGCSRLALSSVRSLRQLMGFVPLPLWKWYASFNGLS</sequence>
<keyword evidence="1" id="KW-0812">Transmembrane</keyword>
<dbReference type="EMBL" id="SHOA02000018">
    <property type="protein sequence ID" value="TDH73962.1"/>
    <property type="molecule type" value="Genomic_DNA"/>
</dbReference>
<feature type="transmembrane region" description="Helical" evidence="1">
    <location>
        <begin position="38"/>
        <end position="61"/>
    </location>
</feature>
<dbReference type="RefSeq" id="XP_067823460.1">
    <property type="nucleotide sequence ID" value="XM_067960726.1"/>
</dbReference>
<dbReference type="GeneID" id="94346397"/>
<proteinExistence type="predicted"/>